<gene>
    <name evidence="1" type="ORF">METZ01_LOCUS123508</name>
</gene>
<reference evidence="1" key="1">
    <citation type="submission" date="2018-05" db="EMBL/GenBank/DDBJ databases">
        <authorList>
            <person name="Lanie J.A."/>
            <person name="Ng W.-L."/>
            <person name="Kazmierczak K.M."/>
            <person name="Andrzejewski T.M."/>
            <person name="Davidsen T.M."/>
            <person name="Wayne K.J."/>
            <person name="Tettelin H."/>
            <person name="Glass J.I."/>
            <person name="Rusch D."/>
            <person name="Podicherti R."/>
            <person name="Tsui H.-C.T."/>
            <person name="Winkler M.E."/>
        </authorList>
    </citation>
    <scope>NUCLEOTIDE SEQUENCE</scope>
</reference>
<protein>
    <submittedName>
        <fullName evidence="1">Uncharacterized protein</fullName>
    </submittedName>
</protein>
<evidence type="ECO:0000313" key="1">
    <source>
        <dbReference type="EMBL" id="SVA70654.1"/>
    </source>
</evidence>
<name>A0A381Y0V1_9ZZZZ</name>
<proteinExistence type="predicted"/>
<sequence length="90" mass="10595">MKKIARAFIFIRTKGFYVFVKESIDRIVDNYYEMYFNIDTKGYVHIEDLEIDHHESIGYGTVYYRYMINALSNLEVDTANSTLLDFGCGK</sequence>
<feature type="non-terminal residue" evidence="1">
    <location>
        <position position="90"/>
    </location>
</feature>
<dbReference type="AlphaFoldDB" id="A0A381Y0V1"/>
<organism evidence="1">
    <name type="scientific">marine metagenome</name>
    <dbReference type="NCBI Taxonomy" id="408172"/>
    <lineage>
        <taxon>unclassified sequences</taxon>
        <taxon>metagenomes</taxon>
        <taxon>ecological metagenomes</taxon>
    </lineage>
</organism>
<dbReference type="EMBL" id="UINC01017098">
    <property type="protein sequence ID" value="SVA70654.1"/>
    <property type="molecule type" value="Genomic_DNA"/>
</dbReference>
<accession>A0A381Y0V1</accession>